<evidence type="ECO:0000256" key="2">
    <source>
        <dbReference type="ARBA" id="ARBA00023163"/>
    </source>
</evidence>
<keyword evidence="1" id="KW-0805">Transcription regulation</keyword>
<comment type="caution">
    <text evidence="4">The sequence shown here is derived from an EMBL/GenBank/DDBJ whole genome shotgun (WGS) entry which is preliminary data.</text>
</comment>
<dbReference type="Proteomes" id="UP001634394">
    <property type="component" value="Unassembled WGS sequence"/>
</dbReference>
<keyword evidence="2" id="KW-0804">Transcription</keyword>
<sequence length="55" mass="6298">QFVSAYGFYAHNHPERAGECAVQQKTLKDIIERFNGFRLDSTEYACLKAVVLFKS</sequence>
<evidence type="ECO:0000256" key="1">
    <source>
        <dbReference type="ARBA" id="ARBA00023015"/>
    </source>
</evidence>
<accession>A0ABD3WBK9</accession>
<gene>
    <name evidence="4" type="ORF">ACJMK2_038834</name>
</gene>
<keyword evidence="3" id="KW-0675">Receptor</keyword>
<dbReference type="SUPFAM" id="SSF48508">
    <property type="entry name" value="Nuclear receptor ligand-binding domain"/>
    <property type="match status" value="1"/>
</dbReference>
<evidence type="ECO:0008006" key="6">
    <source>
        <dbReference type="Google" id="ProtNLM"/>
    </source>
</evidence>
<evidence type="ECO:0000313" key="5">
    <source>
        <dbReference type="Proteomes" id="UP001634394"/>
    </source>
</evidence>
<name>A0ABD3WBK9_SINWO</name>
<dbReference type="InterPro" id="IPR035500">
    <property type="entry name" value="NHR-like_dom_sf"/>
</dbReference>
<dbReference type="EMBL" id="JBJQND010000007">
    <property type="protein sequence ID" value="KAL3870791.1"/>
    <property type="molecule type" value="Genomic_DNA"/>
</dbReference>
<feature type="non-terminal residue" evidence="4">
    <location>
        <position position="1"/>
    </location>
</feature>
<evidence type="ECO:0000313" key="4">
    <source>
        <dbReference type="EMBL" id="KAL3870791.1"/>
    </source>
</evidence>
<reference evidence="4 5" key="1">
    <citation type="submission" date="2024-11" db="EMBL/GenBank/DDBJ databases">
        <title>Chromosome-level genome assembly of the freshwater bivalve Anodonta woodiana.</title>
        <authorList>
            <person name="Chen X."/>
        </authorList>
    </citation>
    <scope>NUCLEOTIDE SEQUENCE [LARGE SCALE GENOMIC DNA]</scope>
    <source>
        <strain evidence="4">MN2024</strain>
        <tissue evidence="4">Gills</tissue>
    </source>
</reference>
<feature type="non-terminal residue" evidence="4">
    <location>
        <position position="55"/>
    </location>
</feature>
<dbReference type="Gene3D" id="1.10.565.10">
    <property type="entry name" value="Retinoid X Receptor"/>
    <property type="match status" value="1"/>
</dbReference>
<evidence type="ECO:0000256" key="3">
    <source>
        <dbReference type="ARBA" id="ARBA00023170"/>
    </source>
</evidence>
<protein>
    <recommendedName>
        <fullName evidence="6">NR LBD domain-containing protein</fullName>
    </recommendedName>
</protein>
<proteinExistence type="predicted"/>
<dbReference type="AlphaFoldDB" id="A0ABD3WBK9"/>
<organism evidence="4 5">
    <name type="scientific">Sinanodonta woodiana</name>
    <name type="common">Chinese pond mussel</name>
    <name type="synonym">Anodonta woodiana</name>
    <dbReference type="NCBI Taxonomy" id="1069815"/>
    <lineage>
        <taxon>Eukaryota</taxon>
        <taxon>Metazoa</taxon>
        <taxon>Spiralia</taxon>
        <taxon>Lophotrochozoa</taxon>
        <taxon>Mollusca</taxon>
        <taxon>Bivalvia</taxon>
        <taxon>Autobranchia</taxon>
        <taxon>Heteroconchia</taxon>
        <taxon>Palaeoheterodonta</taxon>
        <taxon>Unionida</taxon>
        <taxon>Unionoidea</taxon>
        <taxon>Unionidae</taxon>
        <taxon>Unioninae</taxon>
        <taxon>Sinanodonta</taxon>
    </lineage>
</organism>
<keyword evidence="5" id="KW-1185">Reference proteome</keyword>